<protein>
    <submittedName>
        <fullName evidence="2">Uncharacterized protein</fullName>
    </submittedName>
</protein>
<gene>
    <name evidence="2" type="ORF">TCAL_12179</name>
</gene>
<sequence>MMVKYHHCLLVGLIFSLTLGSTLSEETSPSTDVAKTKSTAVKAEKSEDFDFSWQKLLTLGFKIALAYFTSPAGGLDKSDNFPSQAIMGTVISAVTDIKDPQEIAVMAKQASEVFGLLESFLRALQTSFS</sequence>
<feature type="signal peptide" evidence="1">
    <location>
        <begin position="1"/>
        <end position="24"/>
    </location>
</feature>
<dbReference type="AlphaFoldDB" id="A0A553PJY3"/>
<feature type="chain" id="PRO_5022079632" evidence="1">
    <location>
        <begin position="25"/>
        <end position="129"/>
    </location>
</feature>
<dbReference type="OrthoDB" id="7587145at2759"/>
<evidence type="ECO:0000313" key="3">
    <source>
        <dbReference type="Proteomes" id="UP000318571"/>
    </source>
</evidence>
<comment type="caution">
    <text evidence="2">The sequence shown here is derived from an EMBL/GenBank/DDBJ whole genome shotgun (WGS) entry which is preliminary data.</text>
</comment>
<evidence type="ECO:0000256" key="1">
    <source>
        <dbReference type="SAM" id="SignalP"/>
    </source>
</evidence>
<name>A0A553PJY3_TIGCA</name>
<organism evidence="2 3">
    <name type="scientific">Tigriopus californicus</name>
    <name type="common">Marine copepod</name>
    <dbReference type="NCBI Taxonomy" id="6832"/>
    <lineage>
        <taxon>Eukaryota</taxon>
        <taxon>Metazoa</taxon>
        <taxon>Ecdysozoa</taxon>
        <taxon>Arthropoda</taxon>
        <taxon>Crustacea</taxon>
        <taxon>Multicrustacea</taxon>
        <taxon>Hexanauplia</taxon>
        <taxon>Copepoda</taxon>
        <taxon>Harpacticoida</taxon>
        <taxon>Harpacticidae</taxon>
        <taxon>Tigriopus</taxon>
    </lineage>
</organism>
<dbReference type="STRING" id="6832.A0A553PJY3"/>
<accession>A0A553PJY3</accession>
<dbReference type="EMBL" id="VCGU01000003">
    <property type="protein sequence ID" value="TRY77982.1"/>
    <property type="molecule type" value="Genomic_DNA"/>
</dbReference>
<keyword evidence="1" id="KW-0732">Signal</keyword>
<keyword evidence="3" id="KW-1185">Reference proteome</keyword>
<reference evidence="2 3" key="1">
    <citation type="journal article" date="2018" name="Nat. Ecol. Evol.">
        <title>Genomic signatures of mitonuclear coevolution across populations of Tigriopus californicus.</title>
        <authorList>
            <person name="Barreto F.S."/>
            <person name="Watson E.T."/>
            <person name="Lima T.G."/>
            <person name="Willett C.S."/>
            <person name="Edmands S."/>
            <person name="Li W."/>
            <person name="Burton R.S."/>
        </authorList>
    </citation>
    <scope>NUCLEOTIDE SEQUENCE [LARGE SCALE GENOMIC DNA]</scope>
    <source>
        <strain evidence="2 3">San Diego</strain>
    </source>
</reference>
<dbReference type="Proteomes" id="UP000318571">
    <property type="component" value="Chromosome 11"/>
</dbReference>
<evidence type="ECO:0000313" key="2">
    <source>
        <dbReference type="EMBL" id="TRY77982.1"/>
    </source>
</evidence>
<proteinExistence type="predicted"/>